<gene>
    <name evidence="2" type="ORF">GCM10022389_10630</name>
</gene>
<dbReference type="RefSeq" id="WP_298303452.1">
    <property type="nucleotide sequence ID" value="NZ_BAABCT010000002.1"/>
</dbReference>
<keyword evidence="3" id="KW-1185">Reference proteome</keyword>
<feature type="signal peptide" evidence="1">
    <location>
        <begin position="1"/>
        <end position="17"/>
    </location>
</feature>
<dbReference type="Proteomes" id="UP001500367">
    <property type="component" value="Unassembled WGS sequence"/>
</dbReference>
<proteinExistence type="predicted"/>
<accession>A0ABP7VJX4</accession>
<evidence type="ECO:0000256" key="1">
    <source>
        <dbReference type="SAM" id="SignalP"/>
    </source>
</evidence>
<sequence>MKNLILFVLLVPILCNAKFYSGTVTMSDNSLKKGFIEIPEFPDDTKLKYRVEEKGKTEKLEINSVKGFEITNDKNETIKFITIYTAYQGSNKLNIDKKKSWASIVKEGKINLYRTYTSGTSGTMGVPGSGSSGGFTYYINRPNDEYIIYIDESDGGGLNFCGNCFAQLKKTLAKIFENDCPKLADLVDKQDLKKNGYVRIVELYEQNCGN</sequence>
<organism evidence="2 3">
    <name type="scientific">Flavobacterium cheonanense</name>
    <dbReference type="NCBI Taxonomy" id="706183"/>
    <lineage>
        <taxon>Bacteria</taxon>
        <taxon>Pseudomonadati</taxon>
        <taxon>Bacteroidota</taxon>
        <taxon>Flavobacteriia</taxon>
        <taxon>Flavobacteriales</taxon>
        <taxon>Flavobacteriaceae</taxon>
        <taxon>Flavobacterium</taxon>
    </lineage>
</organism>
<name>A0ABP7VJX4_9FLAO</name>
<reference evidence="3" key="1">
    <citation type="journal article" date="2019" name="Int. J. Syst. Evol. Microbiol.">
        <title>The Global Catalogue of Microorganisms (GCM) 10K type strain sequencing project: providing services to taxonomists for standard genome sequencing and annotation.</title>
        <authorList>
            <consortium name="The Broad Institute Genomics Platform"/>
            <consortium name="The Broad Institute Genome Sequencing Center for Infectious Disease"/>
            <person name="Wu L."/>
            <person name="Ma J."/>
        </authorList>
    </citation>
    <scope>NUCLEOTIDE SEQUENCE [LARGE SCALE GENOMIC DNA]</scope>
    <source>
        <strain evidence="3">JCM 17069</strain>
    </source>
</reference>
<dbReference type="EMBL" id="BAABCT010000002">
    <property type="protein sequence ID" value="GAA4067436.1"/>
    <property type="molecule type" value="Genomic_DNA"/>
</dbReference>
<keyword evidence="1" id="KW-0732">Signal</keyword>
<feature type="chain" id="PRO_5046649394" evidence="1">
    <location>
        <begin position="18"/>
        <end position="210"/>
    </location>
</feature>
<comment type="caution">
    <text evidence="2">The sequence shown here is derived from an EMBL/GenBank/DDBJ whole genome shotgun (WGS) entry which is preliminary data.</text>
</comment>
<protein>
    <submittedName>
        <fullName evidence="2">Uncharacterized protein</fullName>
    </submittedName>
</protein>
<evidence type="ECO:0000313" key="3">
    <source>
        <dbReference type="Proteomes" id="UP001500367"/>
    </source>
</evidence>
<evidence type="ECO:0000313" key="2">
    <source>
        <dbReference type="EMBL" id="GAA4067436.1"/>
    </source>
</evidence>